<evidence type="ECO:0000313" key="4">
    <source>
        <dbReference type="Proteomes" id="UP001500729"/>
    </source>
</evidence>
<keyword evidence="2" id="KW-0479">Metal-binding</keyword>
<dbReference type="Pfam" id="PF00067">
    <property type="entry name" value="p450"/>
    <property type="match status" value="1"/>
</dbReference>
<evidence type="ECO:0000313" key="3">
    <source>
        <dbReference type="EMBL" id="GAA0512590.1"/>
    </source>
</evidence>
<keyword evidence="4" id="KW-1185">Reference proteome</keyword>
<dbReference type="InterPro" id="IPR002397">
    <property type="entry name" value="Cyt_P450_B"/>
</dbReference>
<dbReference type="InterPro" id="IPR017972">
    <property type="entry name" value="Cyt_P450_CS"/>
</dbReference>
<dbReference type="PANTHER" id="PTHR46696">
    <property type="entry name" value="P450, PUTATIVE (EUROFUNG)-RELATED"/>
    <property type="match status" value="1"/>
</dbReference>
<accession>A0ABP3M3H5</accession>
<comment type="caution">
    <text evidence="3">The sequence shown here is derived from an EMBL/GenBank/DDBJ whole genome shotgun (WGS) entry which is preliminary data.</text>
</comment>
<keyword evidence="2" id="KW-0560">Oxidoreductase</keyword>
<dbReference type="PROSITE" id="PS00086">
    <property type="entry name" value="CYTOCHROME_P450"/>
    <property type="match status" value="1"/>
</dbReference>
<comment type="similarity">
    <text evidence="1 2">Belongs to the cytochrome P450 family.</text>
</comment>
<protein>
    <submittedName>
        <fullName evidence="3">Cytochrome P450</fullName>
    </submittedName>
</protein>
<dbReference type="PANTHER" id="PTHR46696:SF1">
    <property type="entry name" value="CYTOCHROME P450 YJIB-RELATED"/>
    <property type="match status" value="1"/>
</dbReference>
<organism evidence="3 4">
    <name type="scientific">Saccharopolyspora erythraea</name>
    <name type="common">Streptomyces erythraeus</name>
    <dbReference type="NCBI Taxonomy" id="1836"/>
    <lineage>
        <taxon>Bacteria</taxon>
        <taxon>Bacillati</taxon>
        <taxon>Actinomycetota</taxon>
        <taxon>Actinomycetes</taxon>
        <taxon>Pseudonocardiales</taxon>
        <taxon>Pseudonocardiaceae</taxon>
        <taxon>Saccharopolyspora</taxon>
    </lineage>
</organism>
<dbReference type="EMBL" id="BAAAGS010000004">
    <property type="protein sequence ID" value="GAA0512590.1"/>
    <property type="molecule type" value="Genomic_DNA"/>
</dbReference>
<dbReference type="PRINTS" id="PR00385">
    <property type="entry name" value="P450"/>
</dbReference>
<dbReference type="SUPFAM" id="SSF48264">
    <property type="entry name" value="Cytochrome P450"/>
    <property type="match status" value="1"/>
</dbReference>
<keyword evidence="2" id="KW-0503">Monooxygenase</keyword>
<dbReference type="InterPro" id="IPR036396">
    <property type="entry name" value="Cyt_P450_sf"/>
</dbReference>
<dbReference type="CDD" id="cd11029">
    <property type="entry name" value="CYP107-like"/>
    <property type="match status" value="1"/>
</dbReference>
<evidence type="ECO:0000256" key="1">
    <source>
        <dbReference type="ARBA" id="ARBA00010617"/>
    </source>
</evidence>
<name>A0ABP3M3H5_SACER</name>
<dbReference type="Proteomes" id="UP001500729">
    <property type="component" value="Unassembled WGS sequence"/>
</dbReference>
<dbReference type="PRINTS" id="PR00359">
    <property type="entry name" value="BP450"/>
</dbReference>
<keyword evidence="2" id="KW-0349">Heme</keyword>
<keyword evidence="2" id="KW-0408">Iron</keyword>
<reference evidence="4" key="1">
    <citation type="journal article" date="2019" name="Int. J. Syst. Evol. Microbiol.">
        <title>The Global Catalogue of Microorganisms (GCM) 10K type strain sequencing project: providing services to taxonomists for standard genome sequencing and annotation.</title>
        <authorList>
            <consortium name="The Broad Institute Genomics Platform"/>
            <consortium name="The Broad Institute Genome Sequencing Center for Infectious Disease"/>
            <person name="Wu L."/>
            <person name="Ma J."/>
        </authorList>
    </citation>
    <scope>NUCLEOTIDE SEQUENCE [LARGE SCALE GENOMIC DNA]</scope>
    <source>
        <strain evidence="4">JCM 10303</strain>
    </source>
</reference>
<proteinExistence type="inferred from homology"/>
<dbReference type="Gene3D" id="1.10.630.10">
    <property type="entry name" value="Cytochrome P450"/>
    <property type="match status" value="1"/>
</dbReference>
<sequence>MTTGEVPDLLAFDDAFAQDRHNRYARMREEPVQRIRTVNGLDAWLITRYEDVKQALLDPRIAKDFGRTQQIIEKRLADAERRPGFSPDLGPHMLNTDPPDHTRLRKLVVKAFTARRVEGLRPRIEQITDDLLDRLAGRSEVDLIDEFAFPLPITVISELMGVEDSRRDDFRSWTNVLVDGSQPEAQAQASVAMVEYLTELIAKKRTEPGDDLLTALLEAVEDGDRLSEGELIAMVFLLLVAGHETTVNLIGNCVLSLLGNPDQLAALRNDPSLLPGAIEETLRYESPVANGTFRHTAEAVRFGDVVIPEGELVWVALGAANRDGERFEDPDRFDITRETTGHVAFGHGIHFCVGAALARLEAQIAVGRLLERFPDLRMAASPDDLRWRFSVLMRGLEKLPVRPGA</sequence>
<dbReference type="RefSeq" id="WP_009943182.1">
    <property type="nucleotide sequence ID" value="NZ_BAAAGS010000004.1"/>
</dbReference>
<dbReference type="InterPro" id="IPR001128">
    <property type="entry name" value="Cyt_P450"/>
</dbReference>
<gene>
    <name evidence="3" type="ORF">GCM10009533_09310</name>
</gene>
<evidence type="ECO:0000256" key="2">
    <source>
        <dbReference type="RuleBase" id="RU000461"/>
    </source>
</evidence>